<gene>
    <name evidence="3" type="ORF">PGH26_03320</name>
</gene>
<name>A0ABZ0KX44_9BACL</name>
<dbReference type="Gene3D" id="3.10.450.50">
    <property type="match status" value="1"/>
</dbReference>
<evidence type="ECO:0000256" key="1">
    <source>
        <dbReference type="SAM" id="MobiDB-lite"/>
    </source>
</evidence>
<feature type="compositionally biased region" description="Basic and acidic residues" evidence="1">
    <location>
        <begin position="49"/>
        <end position="65"/>
    </location>
</feature>
<dbReference type="InterPro" id="IPR032710">
    <property type="entry name" value="NTF2-like_dom_sf"/>
</dbReference>
<protein>
    <submittedName>
        <fullName evidence="3">DUF3225 domain-containing protein</fullName>
    </submittedName>
</protein>
<feature type="signal peptide" evidence="2">
    <location>
        <begin position="1"/>
        <end position="26"/>
    </location>
</feature>
<dbReference type="EMBL" id="CP116341">
    <property type="protein sequence ID" value="WOV84970.1"/>
    <property type="molecule type" value="Genomic_DNA"/>
</dbReference>
<feature type="region of interest" description="Disordered" evidence="1">
    <location>
        <begin position="22"/>
        <end position="75"/>
    </location>
</feature>
<keyword evidence="4" id="KW-1185">Reference proteome</keyword>
<evidence type="ECO:0000256" key="2">
    <source>
        <dbReference type="SAM" id="SignalP"/>
    </source>
</evidence>
<proteinExistence type="predicted"/>
<evidence type="ECO:0000313" key="3">
    <source>
        <dbReference type="EMBL" id="WOV84970.1"/>
    </source>
</evidence>
<evidence type="ECO:0000313" key="4">
    <source>
        <dbReference type="Proteomes" id="UP001303532"/>
    </source>
</evidence>
<dbReference type="PROSITE" id="PS51257">
    <property type="entry name" value="PROKAR_LIPOPROTEIN"/>
    <property type="match status" value="1"/>
</dbReference>
<organism evidence="3 4">
    <name type="scientific">Sporosarcina jeotgali</name>
    <dbReference type="NCBI Taxonomy" id="3020056"/>
    <lineage>
        <taxon>Bacteria</taxon>
        <taxon>Bacillati</taxon>
        <taxon>Bacillota</taxon>
        <taxon>Bacilli</taxon>
        <taxon>Bacillales</taxon>
        <taxon>Caryophanaceae</taxon>
        <taxon>Sporosarcina</taxon>
    </lineage>
</organism>
<dbReference type="RefSeq" id="WP_323692611.1">
    <property type="nucleotide sequence ID" value="NZ_CP116341.1"/>
</dbReference>
<dbReference type="Proteomes" id="UP001303532">
    <property type="component" value="Chromosome"/>
</dbReference>
<reference evidence="3 4" key="1">
    <citation type="submission" date="2023-01" db="EMBL/GenBank/DDBJ databases">
        <title>Sporosarcina sp. nov., isolated from Korean tranditional fermented seafood 'Jeotgal'.</title>
        <authorList>
            <person name="Yang A.-I."/>
        </authorList>
    </citation>
    <scope>NUCLEOTIDE SEQUENCE [LARGE SCALE GENOMIC DNA]</scope>
    <source>
        <strain evidence="3 4">B2O-1</strain>
    </source>
</reference>
<keyword evidence="2" id="KW-0732">Signal</keyword>
<dbReference type="SUPFAM" id="SSF54427">
    <property type="entry name" value="NTF2-like"/>
    <property type="match status" value="1"/>
</dbReference>
<accession>A0ABZ0KX44</accession>
<sequence length="206" mass="22303">MKKVTGFAGAVTLALMLSACSSEDDAAQGNPGSIDDGEQTNEYGSIDHGVTDKGETKGKEDKADDASDDIGFSLDGGSIEEAANVPAEQKKAITEAFNRYIDTLNAGQVDAYLETLSTDSYDLDEERAATEELLATRELTRTPEKLTIVKYSDEEVQVFTTMETAVKDKESGEQSVSEGRQVTVMVNDKDTWKVKAVHYIGDPETK</sequence>
<feature type="chain" id="PRO_5046960050" evidence="2">
    <location>
        <begin position="27"/>
        <end position="206"/>
    </location>
</feature>